<dbReference type="OrthoDB" id="29460at2759"/>
<protein>
    <submittedName>
        <fullName evidence="11">Uncharacterized protein</fullName>
    </submittedName>
</protein>
<dbReference type="PANTHER" id="PTHR15071">
    <property type="entry name" value="MANNOSE-6-PHOSPHATE RECEPTOR FAMILY MEMBER"/>
    <property type="match status" value="1"/>
</dbReference>
<gene>
    <name evidence="9" type="ORF">CJN711_LOCUS20381</name>
    <name evidence="10" type="ORF">KQP761_LOCUS17766</name>
    <name evidence="11" type="ORF">MBJ925_LOCUS11744</name>
</gene>
<dbReference type="InterPro" id="IPR009011">
    <property type="entry name" value="Man6P_isomerase_rcpt-bd_dom_sf"/>
</dbReference>
<name>A0A816P3D5_9BILA</name>
<feature type="signal peptide" evidence="8">
    <location>
        <begin position="1"/>
        <end position="22"/>
    </location>
</feature>
<comment type="caution">
    <text evidence="11">The sequence shown here is derived from an EMBL/GenBank/DDBJ whole genome shotgun (WGS) entry which is preliminary data.</text>
</comment>
<evidence type="ECO:0000313" key="9">
    <source>
        <dbReference type="EMBL" id="CAF1369813.1"/>
    </source>
</evidence>
<reference evidence="11" key="1">
    <citation type="submission" date="2021-02" db="EMBL/GenBank/DDBJ databases">
        <authorList>
            <person name="Nowell W R."/>
        </authorList>
    </citation>
    <scope>NUCLEOTIDE SEQUENCE</scope>
</reference>
<evidence type="ECO:0000256" key="1">
    <source>
        <dbReference type="ARBA" id="ARBA00004472"/>
    </source>
</evidence>
<dbReference type="Proteomes" id="UP000663824">
    <property type="component" value="Unassembled WGS sequence"/>
</dbReference>
<keyword evidence="5 7" id="KW-1133">Transmembrane helix</keyword>
<feature type="chain" id="PRO_5036230318" evidence="8">
    <location>
        <begin position="23"/>
        <end position="264"/>
    </location>
</feature>
<evidence type="ECO:0000256" key="8">
    <source>
        <dbReference type="SAM" id="SignalP"/>
    </source>
</evidence>
<dbReference type="GO" id="GO:0034045">
    <property type="term" value="C:phagophore assembly site membrane"/>
    <property type="evidence" value="ECO:0007669"/>
    <property type="project" value="UniProtKB-SubCell"/>
</dbReference>
<evidence type="ECO:0000256" key="6">
    <source>
        <dbReference type="ARBA" id="ARBA00023136"/>
    </source>
</evidence>
<dbReference type="Gene3D" id="2.70.130.10">
    <property type="entry name" value="Mannose-6-phosphate receptor binding domain"/>
    <property type="match status" value="1"/>
</dbReference>
<evidence type="ECO:0000256" key="4">
    <source>
        <dbReference type="ARBA" id="ARBA00022927"/>
    </source>
</evidence>
<keyword evidence="3 8" id="KW-0732">Signal</keyword>
<dbReference type="EMBL" id="CAJNRE010005238">
    <property type="protein sequence ID" value="CAF2043278.1"/>
    <property type="molecule type" value="Genomic_DNA"/>
</dbReference>
<dbReference type="EMBL" id="CAJNOV010009528">
    <property type="protein sequence ID" value="CAF1369813.1"/>
    <property type="molecule type" value="Genomic_DNA"/>
</dbReference>
<accession>A0A816P3D5</accession>
<dbReference type="Proteomes" id="UP000663855">
    <property type="component" value="Unassembled WGS sequence"/>
</dbReference>
<dbReference type="PANTHER" id="PTHR15071:SF0">
    <property type="entry name" value="MANNOSE 6-PHOSPHATE RECEPTOR-LIKE PROTEIN 1"/>
    <property type="match status" value="1"/>
</dbReference>
<keyword evidence="6 7" id="KW-0472">Membrane</keyword>
<organism evidence="11 12">
    <name type="scientific">Rotaria magnacalcarata</name>
    <dbReference type="NCBI Taxonomy" id="392030"/>
    <lineage>
        <taxon>Eukaryota</taxon>
        <taxon>Metazoa</taxon>
        <taxon>Spiralia</taxon>
        <taxon>Gnathifera</taxon>
        <taxon>Rotifera</taxon>
        <taxon>Eurotatoria</taxon>
        <taxon>Bdelloidea</taxon>
        <taxon>Philodinida</taxon>
        <taxon>Philodinidae</taxon>
        <taxon>Rotaria</taxon>
    </lineage>
</organism>
<keyword evidence="4" id="KW-0653">Protein transport</keyword>
<feature type="transmembrane region" description="Helical" evidence="7">
    <location>
        <begin position="189"/>
        <end position="213"/>
    </location>
</feature>
<evidence type="ECO:0000256" key="2">
    <source>
        <dbReference type="ARBA" id="ARBA00022692"/>
    </source>
</evidence>
<comment type="subcellular location">
    <subcellularLocation>
        <location evidence="1">Preautophagosomal structure membrane</location>
        <topology evidence="1">Single-pass type I membrane protein</topology>
    </subcellularLocation>
</comment>
<dbReference type="EMBL" id="CAJNOW010009003">
    <property type="protein sequence ID" value="CAF1552610.1"/>
    <property type="molecule type" value="Genomic_DNA"/>
</dbReference>
<dbReference type="AlphaFoldDB" id="A0A816P3D5"/>
<evidence type="ECO:0000256" key="3">
    <source>
        <dbReference type="ARBA" id="ARBA00022729"/>
    </source>
</evidence>
<dbReference type="GO" id="GO:0000139">
    <property type="term" value="C:Golgi membrane"/>
    <property type="evidence" value="ECO:0007669"/>
    <property type="project" value="UniProtKB-SubCell"/>
</dbReference>
<evidence type="ECO:0000256" key="5">
    <source>
        <dbReference type="ARBA" id="ARBA00022989"/>
    </source>
</evidence>
<evidence type="ECO:0000256" key="7">
    <source>
        <dbReference type="SAM" id="Phobius"/>
    </source>
</evidence>
<keyword evidence="2 7" id="KW-0812">Transmembrane</keyword>
<evidence type="ECO:0000313" key="10">
    <source>
        <dbReference type="EMBL" id="CAF1552610.1"/>
    </source>
</evidence>
<dbReference type="Proteomes" id="UP000663834">
    <property type="component" value="Unassembled WGS sequence"/>
</dbReference>
<evidence type="ECO:0000313" key="11">
    <source>
        <dbReference type="EMBL" id="CAF2043278.1"/>
    </source>
</evidence>
<dbReference type="InterPro" id="IPR018939">
    <property type="entry name" value="Autophagy-rel_prot_27"/>
</dbReference>
<keyword evidence="4" id="KW-0813">Transport</keyword>
<sequence>MMKIRSIYFGVVFTCLILHTFGQHFVCNSVNGYNTKDLTSAIQWQTQTDYNCLTNAAVNCDFYLSFCQPAPACLNDYSACQNATGAANLTFLGGVSPNVFYPYDTPEKEGFYAKFPAAPEQMISNTTNCTPTLIINFNCNPKVKWLVPITNGTASAPEPTDVDLNVCSTTMTFDYDGACLKNKVPKKGITGGAVFLIILFSVALVYFGVGMFYNGLIQHQSGIKLIPNAQFWIGLPLYFIEGVRTAISCSTCSTKPSQATYESV</sequence>
<dbReference type="GO" id="GO:0015031">
    <property type="term" value="P:protein transport"/>
    <property type="evidence" value="ECO:0007669"/>
    <property type="project" value="UniProtKB-KW"/>
</dbReference>
<evidence type="ECO:0000313" key="12">
    <source>
        <dbReference type="Proteomes" id="UP000663824"/>
    </source>
</evidence>
<proteinExistence type="predicted"/>
<dbReference type="Pfam" id="PF09451">
    <property type="entry name" value="ATG27"/>
    <property type="match status" value="1"/>
</dbReference>